<evidence type="ECO:0000313" key="1">
    <source>
        <dbReference type="EMBL" id="BCO36298.1"/>
    </source>
</evidence>
<evidence type="ECO:0000313" key="2">
    <source>
        <dbReference type="Proteomes" id="UP000595446"/>
    </source>
</evidence>
<gene>
    <name evidence="1" type="ORF">MHEC_27310</name>
</gene>
<proteinExistence type="predicted"/>
<dbReference type="Proteomes" id="UP000595446">
    <property type="component" value="Chromosome"/>
</dbReference>
<dbReference type="EMBL" id="AP024237">
    <property type="protein sequence ID" value="BCO36298.1"/>
    <property type="molecule type" value="Genomic_DNA"/>
</dbReference>
<sequence>MVDAVRPKDDYFHERPLDDPFWNESAWFPFHVLEREVSGLPEGIIKRNG</sequence>
<protein>
    <submittedName>
        <fullName evidence="1">Uncharacterized protein</fullName>
    </submittedName>
</protein>
<dbReference type="AlphaFoldDB" id="A0A7R7GUI6"/>
<accession>A0A7R7GUI6</accession>
<name>A0A7R7GUI6_9MYCO</name>
<organism evidence="1 2">
    <name type="scientific">Mycobacterium heckeshornense</name>
    <dbReference type="NCBI Taxonomy" id="110505"/>
    <lineage>
        <taxon>Bacteria</taxon>
        <taxon>Bacillati</taxon>
        <taxon>Actinomycetota</taxon>
        <taxon>Actinomycetes</taxon>
        <taxon>Mycobacteriales</taxon>
        <taxon>Mycobacteriaceae</taxon>
        <taxon>Mycobacterium</taxon>
    </lineage>
</organism>
<reference evidence="1 2" key="1">
    <citation type="submission" date="2020-12" db="EMBL/GenBank/DDBJ databases">
        <title>Complete genome sequence of Mycobacterium heckeshornense JCM 15655T, closely related to a pathogenic non-tuberculous mycobacterial species Mycobacterium xenopi.</title>
        <authorList>
            <person name="Yoshida M."/>
            <person name="Fukano H."/>
            <person name="Asakura T."/>
            <person name="Suzuki M."/>
            <person name="Hoshino Y."/>
        </authorList>
    </citation>
    <scope>NUCLEOTIDE SEQUENCE [LARGE SCALE GENOMIC DNA]</scope>
    <source>
        <strain evidence="1 2">JCM 15655</strain>
    </source>
</reference>
<keyword evidence="2" id="KW-1185">Reference proteome</keyword>